<dbReference type="KEGG" id="bor:COCMIDRAFT_32"/>
<organism evidence="1 2">
    <name type="scientific">Bipolaris oryzae ATCC 44560</name>
    <dbReference type="NCBI Taxonomy" id="930090"/>
    <lineage>
        <taxon>Eukaryota</taxon>
        <taxon>Fungi</taxon>
        <taxon>Dikarya</taxon>
        <taxon>Ascomycota</taxon>
        <taxon>Pezizomycotina</taxon>
        <taxon>Dothideomycetes</taxon>
        <taxon>Pleosporomycetidae</taxon>
        <taxon>Pleosporales</taxon>
        <taxon>Pleosporineae</taxon>
        <taxon>Pleosporaceae</taxon>
        <taxon>Bipolaris</taxon>
    </lineage>
</organism>
<protein>
    <submittedName>
        <fullName evidence="1">Uncharacterized protein</fullName>
    </submittedName>
</protein>
<evidence type="ECO:0000313" key="2">
    <source>
        <dbReference type="Proteomes" id="UP000054032"/>
    </source>
</evidence>
<dbReference type="GeneID" id="19122004"/>
<dbReference type="OrthoDB" id="3800235at2759"/>
<dbReference type="EMBL" id="KI963918">
    <property type="protein sequence ID" value="EUC51229.1"/>
    <property type="molecule type" value="Genomic_DNA"/>
</dbReference>
<dbReference type="AlphaFoldDB" id="W6ZUM0"/>
<dbReference type="RefSeq" id="XP_007682050.1">
    <property type="nucleotide sequence ID" value="XM_007683860.1"/>
</dbReference>
<dbReference type="Proteomes" id="UP000054032">
    <property type="component" value="Unassembled WGS sequence"/>
</dbReference>
<evidence type="ECO:0000313" key="1">
    <source>
        <dbReference type="EMBL" id="EUC51229.1"/>
    </source>
</evidence>
<gene>
    <name evidence="1" type="ORF">COCMIDRAFT_32</name>
</gene>
<sequence length="184" mass="20966">MAYAIKRLVTLASYVQGVGGEFEGIEWSDDEVEEESIEPHLFPINQLQLVCQQLHQETKALDMRYNTIFFTNSEDNSTTAPQKCAAFLRRLREKQANHMRVKVLNTEDIWHQNTQIISDLVLFCKKNPPPGHSPRYPLRNYLLFPPGNTARGATFVDVTFDKAIALSICDMKLNELVVLPSQGE</sequence>
<proteinExistence type="predicted"/>
<reference evidence="1 2" key="1">
    <citation type="journal article" date="2013" name="PLoS Genet.">
        <title>Comparative genome structure, secondary metabolite, and effector coding capacity across Cochliobolus pathogens.</title>
        <authorList>
            <person name="Condon B.J."/>
            <person name="Leng Y."/>
            <person name="Wu D."/>
            <person name="Bushley K.E."/>
            <person name="Ohm R.A."/>
            <person name="Otillar R."/>
            <person name="Martin J."/>
            <person name="Schackwitz W."/>
            <person name="Grimwood J."/>
            <person name="MohdZainudin N."/>
            <person name="Xue C."/>
            <person name="Wang R."/>
            <person name="Manning V.A."/>
            <person name="Dhillon B."/>
            <person name="Tu Z.J."/>
            <person name="Steffenson B.J."/>
            <person name="Salamov A."/>
            <person name="Sun H."/>
            <person name="Lowry S."/>
            <person name="LaButti K."/>
            <person name="Han J."/>
            <person name="Copeland A."/>
            <person name="Lindquist E."/>
            <person name="Barry K."/>
            <person name="Schmutz J."/>
            <person name="Baker S.E."/>
            <person name="Ciuffetti L.M."/>
            <person name="Grigoriev I.V."/>
            <person name="Zhong S."/>
            <person name="Turgeon B.G."/>
        </authorList>
    </citation>
    <scope>NUCLEOTIDE SEQUENCE [LARGE SCALE GENOMIC DNA]</scope>
    <source>
        <strain evidence="1 2">ATCC 44560</strain>
    </source>
</reference>
<dbReference type="HOGENOM" id="CLU_1467909_0_0_1"/>
<accession>W6ZUM0</accession>
<name>W6ZUM0_COCMI</name>
<keyword evidence="2" id="KW-1185">Reference proteome</keyword>